<name>A0A4V1FXW0_9EURY</name>
<dbReference type="KEGG" id="nvr:FEJ81_01640"/>
<dbReference type="EMBL" id="CP040330">
    <property type="protein sequence ID" value="QCS41111.1"/>
    <property type="molecule type" value="Genomic_DNA"/>
</dbReference>
<dbReference type="RefSeq" id="WP_138243628.1">
    <property type="nucleotide sequence ID" value="NZ_CP040330.1"/>
</dbReference>
<organism evidence="1 2">
    <name type="scientific">Natrinema versiforme</name>
    <dbReference type="NCBI Taxonomy" id="88724"/>
    <lineage>
        <taxon>Archaea</taxon>
        <taxon>Methanobacteriati</taxon>
        <taxon>Methanobacteriota</taxon>
        <taxon>Stenosarchaea group</taxon>
        <taxon>Halobacteria</taxon>
        <taxon>Halobacteriales</taxon>
        <taxon>Natrialbaceae</taxon>
        <taxon>Natrinema</taxon>
    </lineage>
</organism>
<proteinExistence type="predicted"/>
<dbReference type="GeneID" id="40263933"/>
<gene>
    <name evidence="1" type="ORF">FEJ81_01640</name>
</gene>
<dbReference type="Proteomes" id="UP000302218">
    <property type="component" value="Chromosome"/>
</dbReference>
<evidence type="ECO:0000313" key="2">
    <source>
        <dbReference type="Proteomes" id="UP000302218"/>
    </source>
</evidence>
<accession>A0A4V1FXW0</accession>
<protein>
    <submittedName>
        <fullName evidence="1">Uncharacterized protein</fullName>
    </submittedName>
</protein>
<sequence>MRRRRYLVTGGTGALGAIAGCTGSLEDDECTPGSDPISEIELDFAGYTESDRYTDETYHVRGTVVEQGSTRVVIDDGTGLAAVSVASSEYVFDTEEFDIGDCISGSGSLHVSRAGQHEMPHVGLEPEEIEFGSSEKDISLLPDRPNQTVSSDYDGLDEEITVTVTGDAEIQSDRLLVRWREYESETPWTEADREWWHELTDVEPGEPIPDGSQFTRATNSFDYSALWLSGDRGWSRELDQLKTNDIR</sequence>
<dbReference type="AlphaFoldDB" id="A0A4V1FXW0"/>
<reference evidence="2" key="1">
    <citation type="submission" date="2019-05" db="EMBL/GenBank/DDBJ databases">
        <title>Genome sequence and methylation pattern of the halophilic Archaeon Natrinema versiforme BOL5-4.</title>
        <authorList>
            <person name="DasSarma P."/>
            <person name="Anton B.P."/>
            <person name="DasSarma S.L."/>
            <person name="Martinez F.L."/>
            <person name="Guzman D."/>
            <person name="Roberts R.J."/>
            <person name="DasSarma S."/>
        </authorList>
    </citation>
    <scope>NUCLEOTIDE SEQUENCE [LARGE SCALE GENOMIC DNA]</scope>
    <source>
        <strain evidence="2">BOL5-4</strain>
    </source>
</reference>
<evidence type="ECO:0000313" key="1">
    <source>
        <dbReference type="EMBL" id="QCS41111.1"/>
    </source>
</evidence>
<dbReference type="PROSITE" id="PS51257">
    <property type="entry name" value="PROKAR_LIPOPROTEIN"/>
    <property type="match status" value="1"/>
</dbReference>